<keyword evidence="1" id="KW-0723">Serine/threonine-protein kinase</keyword>
<dbReference type="CDD" id="cd16936">
    <property type="entry name" value="HATPase_RsbW-like"/>
    <property type="match status" value="1"/>
</dbReference>
<dbReference type="InterPro" id="IPR050267">
    <property type="entry name" value="Anti-sigma-factor_SerPK"/>
</dbReference>
<name>A0ABS3S3F0_9ACTN</name>
<dbReference type="EMBL" id="JAGEPF010000028">
    <property type="protein sequence ID" value="MBO2463527.1"/>
    <property type="molecule type" value="Genomic_DNA"/>
</dbReference>
<dbReference type="Gene3D" id="3.30.565.10">
    <property type="entry name" value="Histidine kinase-like ATPase, C-terminal domain"/>
    <property type="match status" value="1"/>
</dbReference>
<dbReference type="InterPro" id="IPR003594">
    <property type="entry name" value="HATPase_dom"/>
</dbReference>
<keyword evidence="1" id="KW-0418">Kinase</keyword>
<reference evidence="3 4" key="1">
    <citation type="submission" date="2021-03" db="EMBL/GenBank/DDBJ databases">
        <title>Actinomadura violae sp. nov., isolated from lichen in Thailand.</title>
        <authorList>
            <person name="Kanchanasin P."/>
            <person name="Saeng-In P."/>
            <person name="Phongsopitanun W."/>
            <person name="Yuki M."/>
            <person name="Kudo T."/>
            <person name="Ohkuma M."/>
            <person name="Tanasupawat S."/>
        </authorList>
    </citation>
    <scope>NUCLEOTIDE SEQUENCE [LARGE SCALE GENOMIC DNA]</scope>
    <source>
        <strain evidence="3 4">LCR2-06</strain>
    </source>
</reference>
<dbReference type="PANTHER" id="PTHR35526:SF3">
    <property type="entry name" value="ANTI-SIGMA-F FACTOR RSBW"/>
    <property type="match status" value="1"/>
</dbReference>
<evidence type="ECO:0000256" key="1">
    <source>
        <dbReference type="ARBA" id="ARBA00022527"/>
    </source>
</evidence>
<evidence type="ECO:0000313" key="3">
    <source>
        <dbReference type="EMBL" id="MBO2463527.1"/>
    </source>
</evidence>
<evidence type="ECO:0000313" key="4">
    <source>
        <dbReference type="Proteomes" id="UP000680206"/>
    </source>
</evidence>
<dbReference type="Pfam" id="PF13581">
    <property type="entry name" value="HATPase_c_2"/>
    <property type="match status" value="1"/>
</dbReference>
<comment type="caution">
    <text evidence="3">The sequence shown here is derived from an EMBL/GenBank/DDBJ whole genome shotgun (WGS) entry which is preliminary data.</text>
</comment>
<protein>
    <submittedName>
        <fullName evidence="3">ATP-binding protein</fullName>
    </submittedName>
</protein>
<dbReference type="GO" id="GO:0005524">
    <property type="term" value="F:ATP binding"/>
    <property type="evidence" value="ECO:0007669"/>
    <property type="project" value="UniProtKB-KW"/>
</dbReference>
<proteinExistence type="predicted"/>
<evidence type="ECO:0000259" key="2">
    <source>
        <dbReference type="Pfam" id="PF13581"/>
    </source>
</evidence>
<keyword evidence="4" id="KW-1185">Reference proteome</keyword>
<dbReference type="RefSeq" id="WP_208248927.1">
    <property type="nucleotide sequence ID" value="NZ_JAGEPF010000028.1"/>
</dbReference>
<keyword evidence="3" id="KW-0067">ATP-binding</keyword>
<dbReference type="Proteomes" id="UP000680206">
    <property type="component" value="Unassembled WGS sequence"/>
</dbReference>
<organism evidence="3 4">
    <name type="scientific">Actinomadura violacea</name>
    <dbReference type="NCBI Taxonomy" id="2819934"/>
    <lineage>
        <taxon>Bacteria</taxon>
        <taxon>Bacillati</taxon>
        <taxon>Actinomycetota</taxon>
        <taxon>Actinomycetes</taxon>
        <taxon>Streptosporangiales</taxon>
        <taxon>Thermomonosporaceae</taxon>
        <taxon>Actinomadura</taxon>
    </lineage>
</organism>
<keyword evidence="1" id="KW-0808">Transferase</keyword>
<accession>A0ABS3S3F0</accession>
<gene>
    <name evidence="3" type="ORF">J4709_38755</name>
</gene>
<sequence>MSGTTLPGTSWSARARTCRLRDGGFPGLPLPSGDGAPAAARAAVRALLTELRMPPDAAHDAKVIVSELATNAVLHSGRARGLPPAGGLELWAHLRWRTRPEIVVTVFDPGPWPGPGVFAAPRSAPPGALGGRGLQVVDALTAAAGGRWGGHPTRSRLGARPAPGKAVFFSLPLPDGAAPGPLAGLRPAERIGALLVARGLEPVLTGGPEATELSVPDGPSCRVVTGRLTCTFPGSAPVGHPAADAVEVAEQIVRWHEEKAAAVVPAPRPGA</sequence>
<dbReference type="InterPro" id="IPR036890">
    <property type="entry name" value="HATPase_C_sf"/>
</dbReference>
<feature type="domain" description="Histidine kinase/HSP90-like ATPase" evidence="2">
    <location>
        <begin position="38"/>
        <end position="141"/>
    </location>
</feature>
<dbReference type="PANTHER" id="PTHR35526">
    <property type="entry name" value="ANTI-SIGMA-F FACTOR RSBW-RELATED"/>
    <property type="match status" value="1"/>
</dbReference>
<keyword evidence="3" id="KW-0547">Nucleotide-binding</keyword>